<dbReference type="NCBIfam" id="TIGR00126">
    <property type="entry name" value="deoC"/>
    <property type="match status" value="1"/>
</dbReference>
<proteinExistence type="predicted"/>
<keyword evidence="4" id="KW-1185">Reference proteome</keyword>
<dbReference type="CDD" id="cd00959">
    <property type="entry name" value="DeoC"/>
    <property type="match status" value="1"/>
</dbReference>
<gene>
    <name evidence="3" type="ORF">BT67DRAFT_443621</name>
</gene>
<accession>A0AAN6UH99</accession>
<dbReference type="AlphaFoldDB" id="A0AAN6UH99"/>
<dbReference type="GO" id="GO:0005737">
    <property type="term" value="C:cytoplasm"/>
    <property type="evidence" value="ECO:0007669"/>
    <property type="project" value="InterPro"/>
</dbReference>
<dbReference type="InterPro" id="IPR002915">
    <property type="entry name" value="DeoC/FbaB/LacD_aldolase"/>
</dbReference>
<organism evidence="3 4">
    <name type="scientific">Trichocladium antarcticum</name>
    <dbReference type="NCBI Taxonomy" id="1450529"/>
    <lineage>
        <taxon>Eukaryota</taxon>
        <taxon>Fungi</taxon>
        <taxon>Dikarya</taxon>
        <taxon>Ascomycota</taxon>
        <taxon>Pezizomycotina</taxon>
        <taxon>Sordariomycetes</taxon>
        <taxon>Sordariomycetidae</taxon>
        <taxon>Sordariales</taxon>
        <taxon>Chaetomiaceae</taxon>
        <taxon>Trichocladium</taxon>
    </lineage>
</organism>
<sequence>MTSWPGDRAAIGPPENSPAPTPQGPNLHTMTEPTTASITVSLGDIAQRIDHALLHPAMTDAEVAAGLQIAREHGVAATCIKPYSTTAAREALAGSGVLVCAVVGFPHGSSTTRSKVAEAEEAMQAGAYEIDMVVNVGKVLGGDWDYVRDEIRAVGNAVAGIPAGGGRDGEPGALKVIFENDYLADEHVVRLCRICTELGVAFVKTSTGYGFVKQGNGIVTGLAVTYGRMAIAGRMAIVERLCDVGPAEPVAYVEPAAGHIPGGLHLLS</sequence>
<reference evidence="3" key="2">
    <citation type="submission" date="2023-05" db="EMBL/GenBank/DDBJ databases">
        <authorList>
            <consortium name="Lawrence Berkeley National Laboratory"/>
            <person name="Steindorff A."/>
            <person name="Hensen N."/>
            <person name="Bonometti L."/>
            <person name="Westerberg I."/>
            <person name="Brannstrom I.O."/>
            <person name="Guillou S."/>
            <person name="Cros-Aarteil S."/>
            <person name="Calhoun S."/>
            <person name="Haridas S."/>
            <person name="Kuo A."/>
            <person name="Mondo S."/>
            <person name="Pangilinan J."/>
            <person name="Riley R."/>
            <person name="Labutti K."/>
            <person name="Andreopoulos B."/>
            <person name="Lipzen A."/>
            <person name="Chen C."/>
            <person name="Yanf M."/>
            <person name="Daum C."/>
            <person name="Ng V."/>
            <person name="Clum A."/>
            <person name="Ohm R."/>
            <person name="Martin F."/>
            <person name="Silar P."/>
            <person name="Natvig D."/>
            <person name="Lalanne C."/>
            <person name="Gautier V."/>
            <person name="Ament-Velasquez S.L."/>
            <person name="Kruys A."/>
            <person name="Hutchinson M.I."/>
            <person name="Powell A.J."/>
            <person name="Barry K."/>
            <person name="Miller A.N."/>
            <person name="Grigoriev I.V."/>
            <person name="Debuchy R."/>
            <person name="Gladieux P."/>
            <person name="Thoren M.H."/>
            <person name="Johannesson H."/>
        </authorList>
    </citation>
    <scope>NUCLEOTIDE SEQUENCE</scope>
    <source>
        <strain evidence="3">CBS 123565</strain>
    </source>
</reference>
<dbReference type="SMART" id="SM01133">
    <property type="entry name" value="DeoC"/>
    <property type="match status" value="1"/>
</dbReference>
<dbReference type="PANTHER" id="PTHR10889">
    <property type="entry name" value="DEOXYRIBOSE-PHOSPHATE ALDOLASE"/>
    <property type="match status" value="1"/>
</dbReference>
<dbReference type="Gene3D" id="3.20.20.70">
    <property type="entry name" value="Aldolase class I"/>
    <property type="match status" value="1"/>
</dbReference>
<dbReference type="Proteomes" id="UP001304895">
    <property type="component" value="Unassembled WGS sequence"/>
</dbReference>
<dbReference type="GO" id="GO:0009264">
    <property type="term" value="P:deoxyribonucleotide catabolic process"/>
    <property type="evidence" value="ECO:0007669"/>
    <property type="project" value="InterPro"/>
</dbReference>
<reference evidence="3" key="1">
    <citation type="journal article" date="2023" name="Mol. Phylogenet. Evol.">
        <title>Genome-scale phylogeny and comparative genomics of the fungal order Sordariales.</title>
        <authorList>
            <person name="Hensen N."/>
            <person name="Bonometti L."/>
            <person name="Westerberg I."/>
            <person name="Brannstrom I.O."/>
            <person name="Guillou S."/>
            <person name="Cros-Aarteil S."/>
            <person name="Calhoun S."/>
            <person name="Haridas S."/>
            <person name="Kuo A."/>
            <person name="Mondo S."/>
            <person name="Pangilinan J."/>
            <person name="Riley R."/>
            <person name="LaButti K."/>
            <person name="Andreopoulos B."/>
            <person name="Lipzen A."/>
            <person name="Chen C."/>
            <person name="Yan M."/>
            <person name="Daum C."/>
            <person name="Ng V."/>
            <person name="Clum A."/>
            <person name="Steindorff A."/>
            <person name="Ohm R.A."/>
            <person name="Martin F."/>
            <person name="Silar P."/>
            <person name="Natvig D.O."/>
            <person name="Lalanne C."/>
            <person name="Gautier V."/>
            <person name="Ament-Velasquez S.L."/>
            <person name="Kruys A."/>
            <person name="Hutchinson M.I."/>
            <person name="Powell A.J."/>
            <person name="Barry K."/>
            <person name="Miller A.N."/>
            <person name="Grigoriev I.V."/>
            <person name="Debuchy R."/>
            <person name="Gladieux P."/>
            <person name="Hiltunen Thoren M."/>
            <person name="Johannesson H."/>
        </authorList>
    </citation>
    <scope>NUCLEOTIDE SEQUENCE</scope>
    <source>
        <strain evidence="3">CBS 123565</strain>
    </source>
</reference>
<dbReference type="EMBL" id="MU853416">
    <property type="protein sequence ID" value="KAK4132715.1"/>
    <property type="molecule type" value="Genomic_DNA"/>
</dbReference>
<evidence type="ECO:0000256" key="1">
    <source>
        <dbReference type="ARBA" id="ARBA00022490"/>
    </source>
</evidence>
<dbReference type="GO" id="GO:0004139">
    <property type="term" value="F:deoxyribose-phosphate aldolase activity"/>
    <property type="evidence" value="ECO:0007669"/>
    <property type="project" value="InterPro"/>
</dbReference>
<protein>
    <submittedName>
        <fullName evidence="3">Deoxyribose-phosphate aldolase</fullName>
    </submittedName>
</protein>
<comment type="caution">
    <text evidence="3">The sequence shown here is derived from an EMBL/GenBank/DDBJ whole genome shotgun (WGS) entry which is preliminary data.</text>
</comment>
<dbReference type="InterPro" id="IPR013785">
    <property type="entry name" value="Aldolase_TIM"/>
</dbReference>
<keyword evidence="1" id="KW-0963">Cytoplasm</keyword>
<evidence type="ECO:0000256" key="2">
    <source>
        <dbReference type="SAM" id="MobiDB-lite"/>
    </source>
</evidence>
<dbReference type="InterPro" id="IPR011343">
    <property type="entry name" value="DeoC"/>
</dbReference>
<name>A0AAN6UH99_9PEZI</name>
<dbReference type="SUPFAM" id="SSF51569">
    <property type="entry name" value="Aldolase"/>
    <property type="match status" value="1"/>
</dbReference>
<feature type="region of interest" description="Disordered" evidence="2">
    <location>
        <begin position="1"/>
        <end position="31"/>
    </location>
</feature>
<dbReference type="PANTHER" id="PTHR10889:SF1">
    <property type="entry name" value="DEOXYRIBOSE-PHOSPHATE ALDOLASE"/>
    <property type="match status" value="1"/>
</dbReference>
<dbReference type="GO" id="GO:0016052">
    <property type="term" value="P:carbohydrate catabolic process"/>
    <property type="evidence" value="ECO:0007669"/>
    <property type="project" value="TreeGrafter"/>
</dbReference>
<evidence type="ECO:0000313" key="4">
    <source>
        <dbReference type="Proteomes" id="UP001304895"/>
    </source>
</evidence>
<evidence type="ECO:0000313" key="3">
    <source>
        <dbReference type="EMBL" id="KAK4132715.1"/>
    </source>
</evidence>